<protein>
    <recommendedName>
        <fullName evidence="11">Adipose-regulatory protein-domain-containing protein</fullName>
    </recommendedName>
</protein>
<reference evidence="9 10" key="1">
    <citation type="submission" date="2016-07" db="EMBL/GenBank/DDBJ databases">
        <title>Pervasive Adenine N6-methylation of Active Genes in Fungi.</title>
        <authorList>
            <consortium name="DOE Joint Genome Institute"/>
            <person name="Mondo S.J."/>
            <person name="Dannebaum R.O."/>
            <person name="Kuo R.C."/>
            <person name="Labutti K."/>
            <person name="Haridas S."/>
            <person name="Kuo A."/>
            <person name="Salamov A."/>
            <person name="Ahrendt S.R."/>
            <person name="Lipzen A."/>
            <person name="Sullivan W."/>
            <person name="Andreopoulos W.B."/>
            <person name="Clum A."/>
            <person name="Lindquist E."/>
            <person name="Daum C."/>
            <person name="Ramamoorthy G.K."/>
            <person name="Gryganskyi A."/>
            <person name="Culley D."/>
            <person name="Magnuson J.K."/>
            <person name="James T.Y."/>
            <person name="O'Malley M.A."/>
            <person name="Stajich J.E."/>
            <person name="Spatafora J.W."/>
            <person name="Visel A."/>
            <person name="Grigoriev I.V."/>
        </authorList>
    </citation>
    <scope>NUCLEOTIDE SEQUENCE [LARGE SCALE GENOMIC DNA]</scope>
    <source>
        <strain evidence="9 10">68-887.2</strain>
    </source>
</reference>
<keyword evidence="5" id="KW-0443">Lipid metabolism</keyword>
<feature type="compositionally biased region" description="Basic and acidic residues" evidence="7">
    <location>
        <begin position="475"/>
        <end position="491"/>
    </location>
</feature>
<feature type="transmembrane region" description="Helical" evidence="8">
    <location>
        <begin position="340"/>
        <end position="364"/>
    </location>
</feature>
<evidence type="ECO:0000256" key="7">
    <source>
        <dbReference type="SAM" id="MobiDB-lite"/>
    </source>
</evidence>
<evidence type="ECO:0008006" key="11">
    <source>
        <dbReference type="Google" id="ProtNLM"/>
    </source>
</evidence>
<accession>A0A1Y2BIX7</accession>
<evidence type="ECO:0000256" key="2">
    <source>
        <dbReference type="ARBA" id="ARBA00022692"/>
    </source>
</evidence>
<dbReference type="GO" id="GO:0005789">
    <property type="term" value="C:endoplasmic reticulum membrane"/>
    <property type="evidence" value="ECO:0007669"/>
    <property type="project" value="UniProtKB-SubCell"/>
</dbReference>
<dbReference type="STRING" id="71784.A0A1Y2BIX7"/>
<sequence>MARPSTASASLDPYLRERAANPSLIPSKSTRTARIATTNATKNEDFLDFLRGLGRLVLSPVTFPAHLIHQTLTSPLTISLVLKLLLLGALTLASAVFSVLAVGAFWYSWGTGGLIEVEGWLVYGAKSHRSPHTLIPLPVERFQEDLRYDVQIEMELVRPSRGSEEMGNFMLTLDLRSNRDPEISVLRASQPSLPPPPLPSTLLSLPSIPTSLIPPCVIPWPFRSLCPSRLLGYDGRPNSKIRERRKRGGFASPAHGKDVVLLRKELMEAVLLNPGRGGDAQIGSAFVSIGREDSFGENDGAQCDVKTREVRTTGWVVVRFVPRPTGIRWLLVSHPFPPLLLLPPISLGLTLSSSFFAFIIISYLRSASKKKSKRTAQPILEEKVLEDKRKAVFAERDREERREADRRKAEWEEVESSALGGMRRVPEERKRSRIGESTIGGSETTVPTNIQSFATIPESGDETESTATGTATETRPGDHSRRHSRDMDGWD</sequence>
<dbReference type="AlphaFoldDB" id="A0A1Y2BIX7"/>
<comment type="caution">
    <text evidence="9">The sequence shown here is derived from an EMBL/GenBank/DDBJ whole genome shotgun (WGS) entry which is preliminary data.</text>
</comment>
<feature type="compositionally biased region" description="Basic and acidic residues" evidence="7">
    <location>
        <begin position="424"/>
        <end position="434"/>
    </location>
</feature>
<organism evidence="9 10">
    <name type="scientific">Naematelia encephala</name>
    <dbReference type="NCBI Taxonomy" id="71784"/>
    <lineage>
        <taxon>Eukaryota</taxon>
        <taxon>Fungi</taxon>
        <taxon>Dikarya</taxon>
        <taxon>Basidiomycota</taxon>
        <taxon>Agaricomycotina</taxon>
        <taxon>Tremellomycetes</taxon>
        <taxon>Tremellales</taxon>
        <taxon>Naemateliaceae</taxon>
        <taxon>Naematelia</taxon>
    </lineage>
</organism>
<evidence type="ECO:0000256" key="8">
    <source>
        <dbReference type="SAM" id="Phobius"/>
    </source>
</evidence>
<keyword evidence="10" id="KW-1185">Reference proteome</keyword>
<feature type="compositionally biased region" description="Basic and acidic residues" evidence="7">
    <location>
        <begin position="395"/>
        <end position="411"/>
    </location>
</feature>
<dbReference type="OrthoDB" id="2593582at2759"/>
<dbReference type="EMBL" id="MCFC01000004">
    <property type="protein sequence ID" value="ORY34045.1"/>
    <property type="molecule type" value="Genomic_DNA"/>
</dbReference>
<evidence type="ECO:0000313" key="10">
    <source>
        <dbReference type="Proteomes" id="UP000193986"/>
    </source>
</evidence>
<gene>
    <name evidence="9" type="ORF">BCR39DRAFT_518237</name>
</gene>
<evidence type="ECO:0000313" key="9">
    <source>
        <dbReference type="EMBL" id="ORY34045.1"/>
    </source>
</evidence>
<dbReference type="InParanoid" id="A0A1Y2BIX7"/>
<evidence type="ECO:0000256" key="4">
    <source>
        <dbReference type="ARBA" id="ARBA00022989"/>
    </source>
</evidence>
<evidence type="ECO:0000256" key="1">
    <source>
        <dbReference type="ARBA" id="ARBA00004477"/>
    </source>
</evidence>
<proteinExistence type="predicted"/>
<keyword evidence="3" id="KW-0256">Endoplasmic reticulum</keyword>
<name>A0A1Y2BIX7_9TREE</name>
<feature type="transmembrane region" description="Helical" evidence="8">
    <location>
        <begin position="84"/>
        <end position="109"/>
    </location>
</feature>
<keyword evidence="2 8" id="KW-0812">Transmembrane</keyword>
<feature type="compositionally biased region" description="Polar residues" evidence="7">
    <location>
        <begin position="439"/>
        <end position="454"/>
    </location>
</feature>
<dbReference type="GO" id="GO:0140042">
    <property type="term" value="P:lipid droplet formation"/>
    <property type="evidence" value="ECO:0007669"/>
    <property type="project" value="UniProtKB-ARBA"/>
</dbReference>
<keyword evidence="6 8" id="KW-0472">Membrane</keyword>
<dbReference type="GO" id="GO:0006629">
    <property type="term" value="P:lipid metabolic process"/>
    <property type="evidence" value="ECO:0007669"/>
    <property type="project" value="UniProtKB-KW"/>
</dbReference>
<evidence type="ECO:0000256" key="6">
    <source>
        <dbReference type="ARBA" id="ARBA00023136"/>
    </source>
</evidence>
<comment type="subcellular location">
    <subcellularLocation>
        <location evidence="1">Endoplasmic reticulum membrane</location>
        <topology evidence="1">Multi-pass membrane protein</topology>
    </subcellularLocation>
</comment>
<dbReference type="Pfam" id="PF06775">
    <property type="entry name" value="Seipin"/>
    <property type="match status" value="1"/>
</dbReference>
<keyword evidence="4 8" id="KW-1133">Transmembrane helix</keyword>
<dbReference type="Proteomes" id="UP000193986">
    <property type="component" value="Unassembled WGS sequence"/>
</dbReference>
<evidence type="ECO:0000256" key="3">
    <source>
        <dbReference type="ARBA" id="ARBA00022824"/>
    </source>
</evidence>
<feature type="compositionally biased region" description="Low complexity" evidence="7">
    <location>
        <begin position="465"/>
        <end position="474"/>
    </location>
</feature>
<evidence type="ECO:0000256" key="5">
    <source>
        <dbReference type="ARBA" id="ARBA00023098"/>
    </source>
</evidence>
<dbReference type="InterPro" id="IPR009617">
    <property type="entry name" value="Seipin"/>
</dbReference>
<feature type="region of interest" description="Disordered" evidence="7">
    <location>
        <begin position="395"/>
        <end position="491"/>
    </location>
</feature>